<dbReference type="Pfam" id="PF01842">
    <property type="entry name" value="ACT"/>
    <property type="match status" value="1"/>
</dbReference>
<evidence type="ECO:0000256" key="3">
    <source>
        <dbReference type="ARBA" id="ARBA00013143"/>
    </source>
</evidence>
<dbReference type="SUPFAM" id="SSF143548">
    <property type="entry name" value="Serine metabolism enzymes domain"/>
    <property type="match status" value="1"/>
</dbReference>
<evidence type="ECO:0000256" key="10">
    <source>
        <dbReference type="RuleBase" id="RU363003"/>
    </source>
</evidence>
<keyword evidence="5 10" id="KW-0028">Amino-acid biosynthesis</keyword>
<dbReference type="InterPro" id="IPR006236">
    <property type="entry name" value="PGDH"/>
</dbReference>
<dbReference type="InterPro" id="IPR029009">
    <property type="entry name" value="ASB_dom_sf"/>
</dbReference>
<dbReference type="PANTHER" id="PTHR42789:SF1">
    <property type="entry name" value="D-ISOMER SPECIFIC 2-HYDROXYACID DEHYDROGENASE FAMILY PROTEIN (AFU_ORTHOLOGUE AFUA_6G10090)"/>
    <property type="match status" value="1"/>
</dbReference>
<dbReference type="PROSITE" id="PS00671">
    <property type="entry name" value="D_2_HYDROXYACID_DH_3"/>
    <property type="match status" value="1"/>
</dbReference>
<dbReference type="Proteomes" id="UP000317158">
    <property type="component" value="Unassembled WGS sequence"/>
</dbReference>
<dbReference type="InterPro" id="IPR045865">
    <property type="entry name" value="ACT-like_dom_sf"/>
</dbReference>
<gene>
    <name evidence="12" type="ORF">EF806_05385</name>
</gene>
<keyword evidence="7 10" id="KW-0520">NAD</keyword>
<evidence type="ECO:0000256" key="5">
    <source>
        <dbReference type="ARBA" id="ARBA00022605"/>
    </source>
</evidence>
<feature type="domain" description="ACT" evidence="11">
    <location>
        <begin position="457"/>
        <end position="529"/>
    </location>
</feature>
<evidence type="ECO:0000256" key="8">
    <source>
        <dbReference type="ARBA" id="ARBA00023299"/>
    </source>
</evidence>
<evidence type="ECO:0000259" key="11">
    <source>
        <dbReference type="PROSITE" id="PS51671"/>
    </source>
</evidence>
<evidence type="ECO:0000256" key="6">
    <source>
        <dbReference type="ARBA" id="ARBA00023002"/>
    </source>
</evidence>
<dbReference type="EC" id="1.1.1.95" evidence="3 10"/>
<reference evidence="12 13" key="1">
    <citation type="journal article" date="2019" name="Nat. Microbiol.">
        <title>Wide diversity of methane and short-chain alkane metabolisms in uncultured archaea.</title>
        <authorList>
            <person name="Borrel G."/>
            <person name="Adam P.S."/>
            <person name="McKay L.J."/>
            <person name="Chen L.X."/>
            <person name="Sierra-Garcia I.N."/>
            <person name="Sieber C.M."/>
            <person name="Letourneur Q."/>
            <person name="Ghozlane A."/>
            <person name="Andersen G.L."/>
            <person name="Li W.J."/>
            <person name="Hallam S.J."/>
            <person name="Muyzer G."/>
            <person name="de Oliveira V.M."/>
            <person name="Inskeep W.P."/>
            <person name="Banfield J.F."/>
            <person name="Gribaldo S."/>
        </authorList>
    </citation>
    <scope>NUCLEOTIDE SEQUENCE [LARGE SCALE GENOMIC DNA]</scope>
    <source>
        <strain evidence="12">NM1a</strain>
    </source>
</reference>
<dbReference type="InterPro" id="IPR006140">
    <property type="entry name" value="D-isomer_DH_NAD-bd"/>
</dbReference>
<dbReference type="UniPathway" id="UPA00135">
    <property type="reaction ID" value="UER00196"/>
</dbReference>
<dbReference type="Pfam" id="PF02826">
    <property type="entry name" value="2-Hacid_dh_C"/>
    <property type="match status" value="1"/>
</dbReference>
<dbReference type="GO" id="GO:0006564">
    <property type="term" value="P:L-serine biosynthetic process"/>
    <property type="evidence" value="ECO:0007669"/>
    <property type="project" value="UniProtKB-UniRule"/>
</dbReference>
<comment type="catalytic activity">
    <reaction evidence="9 10">
        <text>(2R)-3-phosphoglycerate + NAD(+) = 3-phosphooxypyruvate + NADH + H(+)</text>
        <dbReference type="Rhea" id="RHEA:12641"/>
        <dbReference type="ChEBI" id="CHEBI:15378"/>
        <dbReference type="ChEBI" id="CHEBI:18110"/>
        <dbReference type="ChEBI" id="CHEBI:57540"/>
        <dbReference type="ChEBI" id="CHEBI:57945"/>
        <dbReference type="ChEBI" id="CHEBI:58272"/>
        <dbReference type="EC" id="1.1.1.95"/>
    </reaction>
</comment>
<dbReference type="PROSITE" id="PS51671">
    <property type="entry name" value="ACT"/>
    <property type="match status" value="1"/>
</dbReference>
<protein>
    <recommendedName>
        <fullName evidence="4 10">D-3-phosphoglycerate dehydrogenase</fullName>
        <ecNumber evidence="3 10">1.1.1.95</ecNumber>
    </recommendedName>
</protein>
<evidence type="ECO:0000256" key="4">
    <source>
        <dbReference type="ARBA" id="ARBA00021582"/>
    </source>
</evidence>
<evidence type="ECO:0000313" key="12">
    <source>
        <dbReference type="EMBL" id="RZN64054.1"/>
    </source>
</evidence>
<dbReference type="InterPro" id="IPR002912">
    <property type="entry name" value="ACT_dom"/>
</dbReference>
<evidence type="ECO:0000256" key="1">
    <source>
        <dbReference type="ARBA" id="ARBA00005216"/>
    </source>
</evidence>
<sequence length="529" mass="57579">MDPNYPNILVADSISEEGIERLQKDANLDVLTNITKDELLEIIDRYDALVVRSRTKVTKDIINRGKRLKVIGRAGVGVDNIDVETATAKGIIVINAPEGNTISAAEHTIAMLLSLARKIPLANSSVKKGEWKKSDFIGIEVREKVIGIIGFGRIGSYVAKMAHGLGMNVIAYDPYVVPANIEKTGGLKVDFDTVLKDSDFITVHVPLNKKTTGLIGENEFRKMKKGVRIINCARGGIIDETALYKAIKNGIVAGAALDVFVNEPPKNNPLLDLDEVVVTPHLAASTIEAQKNVAIIIANQVLAALKNEPVMNAVNMPVIPKDAIVVIRPYIPLSEKLGKIASQLVNGTILRVKMIYKGDIAGYNTEYITKSALVGIFSNILNEHVNLINAPVIANNRGINISEEKSKDIEDLTNSITIEVETDSMKKVLIGTIFGKSEERIIGIDGFKINVIPSKYMLISNHTDRPSIVGKIGKLLGDEDINIAAMELGRKKPRGEAIMVLSVDSPVPDHILEEIRKIEGIHDAILVSI</sequence>
<dbReference type="SUPFAM" id="SSF51735">
    <property type="entry name" value="NAD(P)-binding Rossmann-fold domains"/>
    <property type="match status" value="1"/>
</dbReference>
<dbReference type="Gene3D" id="3.40.50.720">
    <property type="entry name" value="NAD(P)-binding Rossmann-like Domain"/>
    <property type="match status" value="2"/>
</dbReference>
<dbReference type="CDD" id="cd04902">
    <property type="entry name" value="ACT_3PGDH-xct"/>
    <property type="match status" value="1"/>
</dbReference>
<dbReference type="FunFam" id="3.30.1330.90:FF:000003">
    <property type="entry name" value="D-3-phosphoglycerate dehydrogenase"/>
    <property type="match status" value="1"/>
</dbReference>
<dbReference type="InterPro" id="IPR036291">
    <property type="entry name" value="NAD(P)-bd_dom_sf"/>
</dbReference>
<dbReference type="EMBL" id="RXIF01000010">
    <property type="protein sequence ID" value="RZN64054.1"/>
    <property type="molecule type" value="Genomic_DNA"/>
</dbReference>
<keyword evidence="8 10" id="KW-0718">Serine biosynthesis</keyword>
<dbReference type="FunFam" id="3.40.50.720:FF:000021">
    <property type="entry name" value="D-3-phosphoglycerate dehydrogenase"/>
    <property type="match status" value="1"/>
</dbReference>
<evidence type="ECO:0000256" key="9">
    <source>
        <dbReference type="ARBA" id="ARBA00048731"/>
    </source>
</evidence>
<evidence type="ECO:0000313" key="13">
    <source>
        <dbReference type="Proteomes" id="UP000317158"/>
    </source>
</evidence>
<dbReference type="PROSITE" id="PS00065">
    <property type="entry name" value="D_2_HYDROXYACID_DH_1"/>
    <property type="match status" value="1"/>
</dbReference>
<dbReference type="GO" id="GO:0004617">
    <property type="term" value="F:phosphoglycerate dehydrogenase activity"/>
    <property type="evidence" value="ECO:0007669"/>
    <property type="project" value="UniProtKB-UniRule"/>
</dbReference>
<keyword evidence="6 10" id="KW-0560">Oxidoreductase</keyword>
<dbReference type="Gene3D" id="3.30.70.260">
    <property type="match status" value="1"/>
</dbReference>
<accession>A0A520KR20</accession>
<dbReference type="InterPro" id="IPR029753">
    <property type="entry name" value="D-isomer_DH_CS"/>
</dbReference>
<dbReference type="Gene3D" id="3.30.1330.90">
    <property type="entry name" value="D-3-phosphoglycerate dehydrogenase, domain 3"/>
    <property type="match status" value="1"/>
</dbReference>
<dbReference type="AlphaFoldDB" id="A0A520KR20"/>
<dbReference type="InterPro" id="IPR045626">
    <property type="entry name" value="PGDH_ASB_dom"/>
</dbReference>
<comment type="caution">
    <text evidence="12">The sequence shown here is derived from an EMBL/GenBank/DDBJ whole genome shotgun (WGS) entry which is preliminary data.</text>
</comment>
<dbReference type="NCBIfam" id="TIGR01327">
    <property type="entry name" value="PGDH"/>
    <property type="match status" value="1"/>
</dbReference>
<comment type="pathway">
    <text evidence="1 10">Amino-acid biosynthesis; L-serine biosynthesis; L-serine from 3-phospho-D-glycerate: step 1/3.</text>
</comment>
<dbReference type="FunFam" id="3.30.70.260:FF:000008">
    <property type="entry name" value="D-3-phosphoglycerate dehydrogenase, chloroplastic"/>
    <property type="match status" value="1"/>
</dbReference>
<dbReference type="SUPFAM" id="SSF55021">
    <property type="entry name" value="ACT-like"/>
    <property type="match status" value="1"/>
</dbReference>
<dbReference type="InterPro" id="IPR029752">
    <property type="entry name" value="D-isomer_DH_CS1"/>
</dbReference>
<dbReference type="PROSITE" id="PS00670">
    <property type="entry name" value="D_2_HYDROXYACID_DH_2"/>
    <property type="match status" value="1"/>
</dbReference>
<dbReference type="CDD" id="cd12173">
    <property type="entry name" value="PGDH_4"/>
    <property type="match status" value="1"/>
</dbReference>
<name>A0A520KR20_METT2</name>
<dbReference type="InterPro" id="IPR006139">
    <property type="entry name" value="D-isomer_2_OHA_DH_cat_dom"/>
</dbReference>
<dbReference type="InterPro" id="IPR050857">
    <property type="entry name" value="D-2-hydroxyacid_DH"/>
</dbReference>
<comment type="similarity">
    <text evidence="2 10">Belongs to the D-isomer specific 2-hydroxyacid dehydrogenase family.</text>
</comment>
<dbReference type="Pfam" id="PF19304">
    <property type="entry name" value="PGDH_inter"/>
    <property type="match status" value="1"/>
</dbReference>
<evidence type="ECO:0000256" key="7">
    <source>
        <dbReference type="ARBA" id="ARBA00023027"/>
    </source>
</evidence>
<dbReference type="Pfam" id="PF00389">
    <property type="entry name" value="2-Hacid_dh"/>
    <property type="match status" value="1"/>
</dbReference>
<dbReference type="SUPFAM" id="SSF52283">
    <property type="entry name" value="Formate/glycerate dehydrogenase catalytic domain-like"/>
    <property type="match status" value="1"/>
</dbReference>
<dbReference type="PANTHER" id="PTHR42789">
    <property type="entry name" value="D-ISOMER SPECIFIC 2-HYDROXYACID DEHYDROGENASE FAMILY PROTEIN (AFU_ORTHOLOGUE AFUA_6G10090)"/>
    <property type="match status" value="1"/>
</dbReference>
<proteinExistence type="inferred from homology"/>
<organism evidence="12 13">
    <name type="scientific">Methanoliparum thermophilum</name>
    <dbReference type="NCBI Taxonomy" id="2491083"/>
    <lineage>
        <taxon>Archaea</taxon>
        <taxon>Methanobacteriati</taxon>
        <taxon>Methanobacteriota</taxon>
        <taxon>Candidatus Methanoliparia</taxon>
        <taxon>Candidatus Methanoliparales</taxon>
        <taxon>Candidatus Methanoliparaceae</taxon>
        <taxon>Candidatus Methanoliparum</taxon>
    </lineage>
</organism>
<evidence type="ECO:0000256" key="2">
    <source>
        <dbReference type="ARBA" id="ARBA00005854"/>
    </source>
</evidence>
<dbReference type="GO" id="GO:0051287">
    <property type="term" value="F:NAD binding"/>
    <property type="evidence" value="ECO:0007669"/>
    <property type="project" value="UniProtKB-UniRule"/>
</dbReference>